<dbReference type="PaxDb" id="6239-F54D1.1"/>
<dbReference type="EMBL" id="BX284604">
    <property type="protein sequence ID" value="CAB00859.1"/>
    <property type="molecule type" value="Genomic_DNA"/>
</dbReference>
<dbReference type="PIR" id="T22640">
    <property type="entry name" value="T22640"/>
</dbReference>
<dbReference type="Proteomes" id="UP000001940">
    <property type="component" value="Chromosome IV"/>
</dbReference>
<dbReference type="KEGG" id="cel:CELE_F54D1.1"/>
<protein>
    <submittedName>
        <fullName evidence="4">KHDC4/BBP-like KH-domain type I domain-containing protein</fullName>
    </submittedName>
</protein>
<dbReference type="CTD" id="186227"/>
<gene>
    <name evidence="4" type="ORF">CELE_F54D1.1</name>
    <name evidence="4 6" type="ORF">F54D1.1</name>
</gene>
<dbReference type="UCSC" id="F54D1.1">
    <property type="organism name" value="c. elegans"/>
</dbReference>
<dbReference type="AGR" id="WB:WBGene00010046"/>
<dbReference type="InterPro" id="IPR055256">
    <property type="entry name" value="KH_1_KHDC4/BBP-like"/>
</dbReference>
<name>Q20763_CAEEL</name>
<dbReference type="RefSeq" id="NP_502114.1">
    <property type="nucleotide sequence ID" value="NM_069713.1"/>
</dbReference>
<dbReference type="GO" id="GO:0005634">
    <property type="term" value="C:nucleus"/>
    <property type="evidence" value="ECO:0000318"/>
    <property type="project" value="GO_Central"/>
</dbReference>
<feature type="region of interest" description="Disordered" evidence="2">
    <location>
        <begin position="256"/>
        <end position="278"/>
    </location>
</feature>
<dbReference type="eggNOG" id="KOG1588">
    <property type="taxonomic scope" value="Eukaryota"/>
</dbReference>
<feature type="domain" description="KHDC4/BBP-like KH-domain type I" evidence="3">
    <location>
        <begin position="152"/>
        <end position="234"/>
    </location>
</feature>
<dbReference type="STRING" id="6239.F54D1.1.1"/>
<dbReference type="HOGENOM" id="CLU_963882_0_0_1"/>
<dbReference type="InParanoid" id="Q20763"/>
<dbReference type="GO" id="GO:0003729">
    <property type="term" value="F:mRNA binding"/>
    <property type="evidence" value="ECO:0000318"/>
    <property type="project" value="GO_Central"/>
</dbReference>
<evidence type="ECO:0000256" key="2">
    <source>
        <dbReference type="SAM" id="MobiDB-lite"/>
    </source>
</evidence>
<dbReference type="FunFam" id="3.30.1370.10:FF:000151">
    <property type="entry name" value="Protein CBG06045"/>
    <property type="match status" value="1"/>
</dbReference>
<sequence length="278" mass="31922">MLSTSASLYLNELINEMRQLSETPIDCKNARMLLSKEISKVFDELYRHGQGFIDNGYGSDYNKNDFYSPHSANSGYSASPFPSRPSLPNHALSTSFYHNSFMTPIRNGRMRSPDQDLGDWSREKINDTQHVLQTKVYIPEPPVSIDGKKVKCNYIGRILGPSGMSARMIENQYDVTLLIRGAGSVRNKAMDERVRKRNEHLEEPLHVLLIARHNDKTKCEEILNKAAEKIESLLTPIHDEYKMDQLVSYAKMNGTYQERPKRKSQLDEQSHSNYWAPH</sequence>
<dbReference type="PhylomeDB" id="Q20763"/>
<dbReference type="GeneID" id="186227"/>
<dbReference type="OMA" id="KHGRINS"/>
<dbReference type="Pfam" id="PF22675">
    <property type="entry name" value="KH-I_KHDC4-BBP"/>
    <property type="match status" value="1"/>
</dbReference>
<dbReference type="Bgee" id="WBGene00010046">
    <property type="expression patterns" value="Expressed in larva and 1 other cell type or tissue"/>
</dbReference>
<proteinExistence type="predicted"/>
<dbReference type="PANTHER" id="PTHR11208:SF117">
    <property type="entry name" value="KH DOMAIN-CONTAINING PROTEIN"/>
    <property type="match status" value="1"/>
</dbReference>
<evidence type="ECO:0000313" key="4">
    <source>
        <dbReference type="EMBL" id="CAB00859.1"/>
    </source>
</evidence>
<dbReference type="InterPro" id="IPR036612">
    <property type="entry name" value="KH_dom_type_1_sf"/>
</dbReference>
<dbReference type="PeptideAtlas" id="Q20763"/>
<dbReference type="SUPFAM" id="SSF54791">
    <property type="entry name" value="Eukaryotic type KH-domain (KH-domain type I)"/>
    <property type="match status" value="1"/>
</dbReference>
<keyword evidence="1" id="KW-0694">RNA-binding</keyword>
<accession>Q20763</accession>
<dbReference type="IntAct" id="Q20763">
    <property type="interactions" value="2"/>
</dbReference>
<dbReference type="OrthoDB" id="6777263at2759"/>
<evidence type="ECO:0000259" key="3">
    <source>
        <dbReference type="Pfam" id="PF22675"/>
    </source>
</evidence>
<dbReference type="GO" id="GO:0048024">
    <property type="term" value="P:regulation of mRNA splicing, via spliceosome"/>
    <property type="evidence" value="ECO:0000318"/>
    <property type="project" value="GO_Central"/>
</dbReference>
<dbReference type="Gene3D" id="3.30.1370.10">
    <property type="entry name" value="K Homology domain, type 1"/>
    <property type="match status" value="1"/>
</dbReference>
<organism evidence="4 5">
    <name type="scientific">Caenorhabditis elegans</name>
    <dbReference type="NCBI Taxonomy" id="6239"/>
    <lineage>
        <taxon>Eukaryota</taxon>
        <taxon>Metazoa</taxon>
        <taxon>Ecdysozoa</taxon>
        <taxon>Nematoda</taxon>
        <taxon>Chromadorea</taxon>
        <taxon>Rhabditida</taxon>
        <taxon>Rhabditina</taxon>
        <taxon>Rhabditomorpha</taxon>
        <taxon>Rhabditoidea</taxon>
        <taxon>Rhabditidae</taxon>
        <taxon>Peloderinae</taxon>
        <taxon>Caenorhabditis</taxon>
    </lineage>
</organism>
<dbReference type="AlphaFoldDB" id="Q20763"/>
<dbReference type="FunCoup" id="Q20763">
    <property type="interactions" value="101"/>
</dbReference>
<reference evidence="4 5" key="1">
    <citation type="journal article" date="1998" name="Science">
        <title>Genome sequence of the nematode C. elegans: a platform for investigating biology.</title>
        <authorList>
            <consortium name="The C. elegans sequencing consortium"/>
            <person name="Sulson J.E."/>
            <person name="Waterston R."/>
        </authorList>
    </citation>
    <scope>NUCLEOTIDE SEQUENCE [LARGE SCALE GENOMIC DNA]</scope>
    <source>
        <strain evidence="4 5">Bristol N2</strain>
    </source>
</reference>
<dbReference type="PANTHER" id="PTHR11208">
    <property type="entry name" value="RNA-BINDING PROTEIN RELATED"/>
    <property type="match status" value="1"/>
</dbReference>
<dbReference type="WormBase" id="F54D1.1">
    <property type="protein sequence ID" value="CE05936"/>
    <property type="gene ID" value="WBGene00010046"/>
</dbReference>
<evidence type="ECO:0000313" key="6">
    <source>
        <dbReference type="WormBase" id="F54D1.1"/>
    </source>
</evidence>
<dbReference type="SMR" id="Q20763"/>
<dbReference type="InterPro" id="IPR045071">
    <property type="entry name" value="BBP-like"/>
</dbReference>
<keyword evidence="5" id="KW-1185">Reference proteome</keyword>
<evidence type="ECO:0000256" key="1">
    <source>
        <dbReference type="ARBA" id="ARBA00022884"/>
    </source>
</evidence>
<evidence type="ECO:0000313" key="5">
    <source>
        <dbReference type="Proteomes" id="UP000001940"/>
    </source>
</evidence>